<dbReference type="GeneID" id="54421976"/>
<evidence type="ECO:0000313" key="7">
    <source>
        <dbReference type="EMBL" id="KAF1810833.1"/>
    </source>
</evidence>
<feature type="compositionally biased region" description="Polar residues" evidence="6">
    <location>
        <begin position="269"/>
        <end position="287"/>
    </location>
</feature>
<feature type="region of interest" description="Disordered" evidence="6">
    <location>
        <begin position="366"/>
        <end position="441"/>
    </location>
</feature>
<dbReference type="Pfam" id="PF12634">
    <property type="entry name" value="Inp1"/>
    <property type="match status" value="1"/>
</dbReference>
<sequence>MEPSTPSSTPPRFSYPGIPGPGVRRSFTAPTNGSLRPCTTGSPHAESNTSQGDVEVITTYGDAKIVKFGNIARLGSSRGNPDPAGTLPWTSATERTQAAGPLSIYRVKSSGVCFLNSGKFLLSIFPRSQFWCVDGESIFVMPMRDEYYRIELSVKSEEDKAGVEEFKTKIGTVLLYEKTPCPFKRRFHVELPDQPQTPARKKRIGNPDKKAKRWTLDRVWKPEDGSALDRTDDSSGHSSETTPSVEDEEEDESKSEGAANRVDSVLGDSPSSRQITEMRSPETTESSRPFRHPIRSLSDRSITVPPMLQLQQTRFTRSDVQASEPTPVPSQPIPTPAEPSCDPETASLSSVDSFYSTSENDATLSFLEPPALEDLADPDTPRQASHRRDDFETTVISSENSDIFSPTRFSEDNAIPSPPFSPGPDLPPAFRTTSTAPTSTSTAIYPSLRRAHSPLPHPSNLAVPTHTPSTLGTLIGAGIAGKLTRGLLRLIIGPPAGLVTLMVRVARRIMEGTAEWGVVDTRDIFSEVDGQVGGWQSGEEDEDEEKWAEVVEDGVLVGRTEDGKIYEGVVRRNVRTQSSWEDREGEATVSGADVD</sequence>
<evidence type="ECO:0000256" key="6">
    <source>
        <dbReference type="SAM" id="MobiDB-lite"/>
    </source>
</evidence>
<name>A0A6G1FYG5_9PEZI</name>
<evidence type="ECO:0000256" key="2">
    <source>
        <dbReference type="ARBA" id="ARBA00004421"/>
    </source>
</evidence>
<reference evidence="7 9" key="1">
    <citation type="submission" date="2020-01" db="EMBL/GenBank/DDBJ databases">
        <authorList>
            <consortium name="DOE Joint Genome Institute"/>
            <person name="Haridas S."/>
            <person name="Albert R."/>
            <person name="Binder M."/>
            <person name="Bloem J."/>
            <person name="Labutti K."/>
            <person name="Salamov A."/>
            <person name="Andreopoulos B."/>
            <person name="Baker S.E."/>
            <person name="Barry K."/>
            <person name="Bills G."/>
            <person name="Bluhm B.H."/>
            <person name="Cannon C."/>
            <person name="Castanera R."/>
            <person name="Culley D.E."/>
            <person name="Daum C."/>
            <person name="Ezra D."/>
            <person name="Gonzalez J.B."/>
            <person name="Henrissat B."/>
            <person name="Kuo A."/>
            <person name="Liang C."/>
            <person name="Lipzen A."/>
            <person name="Lutzoni F."/>
            <person name="Magnuson J."/>
            <person name="Mondo S."/>
            <person name="Nolan M."/>
            <person name="Ohm R."/>
            <person name="Pangilinan J."/>
            <person name="Park H.-J."/>
            <person name="Ramirez L."/>
            <person name="Alfaro M."/>
            <person name="Sun H."/>
            <person name="Tritt A."/>
            <person name="Yoshinaga Y."/>
            <person name="Zwiers L.-H."/>
            <person name="Turgeon B.G."/>
            <person name="Goodwin S.B."/>
            <person name="Spatafora J.W."/>
            <person name="Crous P.W."/>
            <person name="Grigoriev I.V."/>
        </authorList>
    </citation>
    <scope>NUCLEOTIDE SEQUENCE</scope>
    <source>
        <strain evidence="7 9">CBS 781.70</strain>
    </source>
</reference>
<feature type="compositionally biased region" description="Polar residues" evidence="6">
    <location>
        <begin position="394"/>
        <end position="408"/>
    </location>
</feature>
<feature type="compositionally biased region" description="Pro residues" evidence="6">
    <location>
        <begin position="326"/>
        <end position="337"/>
    </location>
</feature>
<proteinExistence type="inferred from homology"/>
<evidence type="ECO:0000313" key="9">
    <source>
        <dbReference type="RefSeq" id="XP_033532464.1"/>
    </source>
</evidence>
<feature type="compositionally biased region" description="Polar residues" evidence="6">
    <location>
        <begin position="28"/>
        <end position="51"/>
    </location>
</feature>
<keyword evidence="5" id="KW-0472">Membrane</keyword>
<dbReference type="OrthoDB" id="4097008at2759"/>
<feature type="compositionally biased region" description="Low complexity" evidence="6">
    <location>
        <begin position="1"/>
        <end position="11"/>
    </location>
</feature>
<comment type="subcellular location">
    <subcellularLocation>
        <location evidence="2">Peroxisome membrane</location>
        <topology evidence="2">Peripheral membrane protein</topology>
    </subcellularLocation>
</comment>
<protein>
    <recommendedName>
        <fullName evidence="4">Inheritance of peroxisomes protein 1</fullName>
    </recommendedName>
</protein>
<organism evidence="7">
    <name type="scientific">Eremomyces bilateralis CBS 781.70</name>
    <dbReference type="NCBI Taxonomy" id="1392243"/>
    <lineage>
        <taxon>Eukaryota</taxon>
        <taxon>Fungi</taxon>
        <taxon>Dikarya</taxon>
        <taxon>Ascomycota</taxon>
        <taxon>Pezizomycotina</taxon>
        <taxon>Dothideomycetes</taxon>
        <taxon>Dothideomycetes incertae sedis</taxon>
        <taxon>Eremomycetales</taxon>
        <taxon>Eremomycetaceae</taxon>
        <taxon>Eremomyces</taxon>
    </lineage>
</organism>
<comment type="function">
    <text evidence="1">Required for peroxisome inheritance.</text>
</comment>
<feature type="compositionally biased region" description="Pro residues" evidence="6">
    <location>
        <begin position="416"/>
        <end position="427"/>
    </location>
</feature>
<accession>A0A6G1FYG5</accession>
<feature type="compositionally biased region" description="Polar residues" evidence="6">
    <location>
        <begin position="309"/>
        <end position="324"/>
    </location>
</feature>
<comment type="similarity">
    <text evidence="3">Belongs to the INP1 family.</text>
</comment>
<dbReference type="AlphaFoldDB" id="A0A6G1FYG5"/>
<dbReference type="Proteomes" id="UP000504638">
    <property type="component" value="Unplaced"/>
</dbReference>
<dbReference type="RefSeq" id="XP_033532464.1">
    <property type="nucleotide sequence ID" value="XM_033681406.1"/>
</dbReference>
<evidence type="ECO:0000256" key="1">
    <source>
        <dbReference type="ARBA" id="ARBA00003594"/>
    </source>
</evidence>
<dbReference type="GO" id="GO:0005780">
    <property type="term" value="C:extrinsic component of intraperoxisomal membrane"/>
    <property type="evidence" value="ECO:0007669"/>
    <property type="project" value="InterPro"/>
</dbReference>
<evidence type="ECO:0000256" key="5">
    <source>
        <dbReference type="ARBA" id="ARBA00023136"/>
    </source>
</evidence>
<feature type="region of interest" description="Disordered" evidence="6">
    <location>
        <begin position="188"/>
        <end position="354"/>
    </location>
</feature>
<gene>
    <name evidence="7 9" type="ORF">P152DRAFT_475289</name>
</gene>
<feature type="region of interest" description="Disordered" evidence="6">
    <location>
        <begin position="1"/>
        <end position="51"/>
    </location>
</feature>
<reference evidence="9" key="3">
    <citation type="submission" date="2025-04" db="UniProtKB">
        <authorList>
            <consortium name="RefSeq"/>
        </authorList>
    </citation>
    <scope>IDENTIFICATION</scope>
    <source>
        <strain evidence="9">CBS 781.70</strain>
    </source>
</reference>
<dbReference type="InterPro" id="IPR024758">
    <property type="entry name" value="Inp1"/>
</dbReference>
<feature type="compositionally biased region" description="Basic and acidic residues" evidence="6">
    <location>
        <begin position="205"/>
        <end position="235"/>
    </location>
</feature>
<dbReference type="GO" id="GO:0045033">
    <property type="term" value="P:peroxisome inheritance"/>
    <property type="evidence" value="ECO:0007669"/>
    <property type="project" value="InterPro"/>
</dbReference>
<evidence type="ECO:0000256" key="3">
    <source>
        <dbReference type="ARBA" id="ARBA00010707"/>
    </source>
</evidence>
<feature type="compositionally biased region" description="Low complexity" evidence="6">
    <location>
        <begin position="428"/>
        <end position="441"/>
    </location>
</feature>
<evidence type="ECO:0000256" key="4">
    <source>
        <dbReference type="ARBA" id="ARBA00021397"/>
    </source>
</evidence>
<keyword evidence="8" id="KW-1185">Reference proteome</keyword>
<evidence type="ECO:0000313" key="8">
    <source>
        <dbReference type="Proteomes" id="UP000504638"/>
    </source>
</evidence>
<dbReference type="EMBL" id="ML975164">
    <property type="protein sequence ID" value="KAF1810833.1"/>
    <property type="molecule type" value="Genomic_DNA"/>
</dbReference>
<reference evidence="9" key="2">
    <citation type="submission" date="2020-04" db="EMBL/GenBank/DDBJ databases">
        <authorList>
            <consortium name="NCBI Genome Project"/>
        </authorList>
    </citation>
    <scope>NUCLEOTIDE SEQUENCE</scope>
    <source>
        <strain evidence="9">CBS 781.70</strain>
    </source>
</reference>